<dbReference type="RefSeq" id="WP_188525109.1">
    <property type="nucleotide sequence ID" value="NZ_BMDG01000014.1"/>
</dbReference>
<proteinExistence type="inferred from homology"/>
<dbReference type="Pfam" id="PF01381">
    <property type="entry name" value="HTH_3"/>
    <property type="match status" value="1"/>
</dbReference>
<comment type="similarity">
    <text evidence="1">Belongs to the short-chain fatty acyl-CoA assimilation regulator (ScfR) family.</text>
</comment>
<dbReference type="CDD" id="cd00093">
    <property type="entry name" value="HTH_XRE"/>
    <property type="match status" value="1"/>
</dbReference>
<gene>
    <name evidence="3" type="ORF">GCM10007368_36030</name>
</gene>
<dbReference type="Proteomes" id="UP000632535">
    <property type="component" value="Unassembled WGS sequence"/>
</dbReference>
<dbReference type="PANTHER" id="PTHR43236">
    <property type="entry name" value="ANTITOXIN HIGA1"/>
    <property type="match status" value="1"/>
</dbReference>
<dbReference type="EMBL" id="BMDG01000014">
    <property type="protein sequence ID" value="GGI11403.1"/>
    <property type="molecule type" value="Genomic_DNA"/>
</dbReference>
<comment type="caution">
    <text evidence="3">The sequence shown here is derived from an EMBL/GenBank/DDBJ whole genome shotgun (WGS) entry which is preliminary data.</text>
</comment>
<dbReference type="InterPro" id="IPR052345">
    <property type="entry name" value="Rad_response_metalloprotease"/>
</dbReference>
<dbReference type="InterPro" id="IPR010359">
    <property type="entry name" value="IrrE_HExxH"/>
</dbReference>
<accession>A0ABQ2B9R1</accession>
<reference evidence="4" key="1">
    <citation type="journal article" date="2019" name="Int. J. Syst. Evol. Microbiol.">
        <title>The Global Catalogue of Microorganisms (GCM) 10K type strain sequencing project: providing services to taxonomists for standard genome sequencing and annotation.</title>
        <authorList>
            <consortium name="The Broad Institute Genomics Platform"/>
            <consortium name="The Broad Institute Genome Sequencing Center for Infectious Disease"/>
            <person name="Wu L."/>
            <person name="Ma J."/>
        </authorList>
    </citation>
    <scope>NUCLEOTIDE SEQUENCE [LARGE SCALE GENOMIC DNA]</scope>
    <source>
        <strain evidence="4">CCM 8653</strain>
    </source>
</reference>
<dbReference type="InterPro" id="IPR001387">
    <property type="entry name" value="Cro/C1-type_HTH"/>
</dbReference>
<protein>
    <recommendedName>
        <fullName evidence="2">HTH cro/C1-type domain-containing protein</fullName>
    </recommendedName>
</protein>
<feature type="domain" description="HTH cro/C1-type" evidence="2">
    <location>
        <begin position="29"/>
        <end position="68"/>
    </location>
</feature>
<evidence type="ECO:0000256" key="1">
    <source>
        <dbReference type="ARBA" id="ARBA00007227"/>
    </source>
</evidence>
<dbReference type="Gene3D" id="1.10.10.2910">
    <property type="match status" value="1"/>
</dbReference>
<evidence type="ECO:0000259" key="2">
    <source>
        <dbReference type="PROSITE" id="PS50943"/>
    </source>
</evidence>
<evidence type="ECO:0000313" key="3">
    <source>
        <dbReference type="EMBL" id="GGI11403.1"/>
    </source>
</evidence>
<sequence length="400" mass="44464">MARSIPARVKPSVLRWARRTIDLTEVAASRKIGVDEERLAAWESGDESPTIVQLRKASEVYKRPLAVFFLAEPPTDFDTLRDFRRLDGADKGVWSPALHDEFRRAHEQRETLLELAEIDDVEPAADWRINPIPEADDAIASAGRDRLLAVGPLSLPVTGDKPYDHLNTWVAALEASGVLVMATSGGRVPIHEMRAFSLYFDSIPVIVVNGADSPRGRLFSLLHEYAHLLLHSEGLCDVITDRRATTPVRQLEAQCNALAASMLMPREAVLTQPLVQSHRAEGSPWTYGDLRRAAAPFGVSAEAFLRRLVTLGHVSERFYAESREEFLRAYEADAARERAGGGNWYRNTVRDKGKGFVRLVTDAHKRRAIDTYTATTFLDVKASQMARLAQEATLSNAEAV</sequence>
<dbReference type="Gene3D" id="1.10.260.40">
    <property type="entry name" value="lambda repressor-like DNA-binding domains"/>
    <property type="match status" value="1"/>
</dbReference>
<evidence type="ECO:0000313" key="4">
    <source>
        <dbReference type="Proteomes" id="UP000632535"/>
    </source>
</evidence>
<dbReference type="SUPFAM" id="SSF47413">
    <property type="entry name" value="lambda repressor-like DNA-binding domains"/>
    <property type="match status" value="1"/>
</dbReference>
<organism evidence="3 4">
    <name type="scientific">Isoptericola cucumis</name>
    <dbReference type="NCBI Taxonomy" id="1776856"/>
    <lineage>
        <taxon>Bacteria</taxon>
        <taxon>Bacillati</taxon>
        <taxon>Actinomycetota</taxon>
        <taxon>Actinomycetes</taxon>
        <taxon>Micrococcales</taxon>
        <taxon>Promicromonosporaceae</taxon>
        <taxon>Isoptericola</taxon>
    </lineage>
</organism>
<name>A0ABQ2B9R1_9MICO</name>
<dbReference type="InterPro" id="IPR010982">
    <property type="entry name" value="Lambda_DNA-bd_dom_sf"/>
</dbReference>
<dbReference type="PANTHER" id="PTHR43236:SF2">
    <property type="entry name" value="BLL0069 PROTEIN"/>
    <property type="match status" value="1"/>
</dbReference>
<dbReference type="Pfam" id="PF06114">
    <property type="entry name" value="Peptidase_M78"/>
    <property type="match status" value="1"/>
</dbReference>
<dbReference type="SMART" id="SM00530">
    <property type="entry name" value="HTH_XRE"/>
    <property type="match status" value="1"/>
</dbReference>
<dbReference type="PROSITE" id="PS50943">
    <property type="entry name" value="HTH_CROC1"/>
    <property type="match status" value="1"/>
</dbReference>
<keyword evidence="4" id="KW-1185">Reference proteome</keyword>